<accession>A0ABD0VLI1</accession>
<dbReference type="GO" id="GO:0008270">
    <property type="term" value="F:zinc ion binding"/>
    <property type="evidence" value="ECO:0007669"/>
    <property type="project" value="UniProtKB-KW"/>
</dbReference>
<dbReference type="PANTHER" id="PTHR31286:SF99">
    <property type="entry name" value="DUF4283 DOMAIN-CONTAINING PROTEIN"/>
    <property type="match status" value="1"/>
</dbReference>
<comment type="caution">
    <text evidence="3">The sequence shown here is derived from an EMBL/GenBank/DDBJ whole genome shotgun (WGS) entry which is preliminary data.</text>
</comment>
<name>A0ABD0VLI1_DENTH</name>
<dbReference type="EMBL" id="JANQDX010000004">
    <property type="protein sequence ID" value="KAL0925463.1"/>
    <property type="molecule type" value="Genomic_DNA"/>
</dbReference>
<keyword evidence="1" id="KW-0479">Metal-binding</keyword>
<dbReference type="InterPro" id="IPR025558">
    <property type="entry name" value="DUF4283"/>
</dbReference>
<keyword evidence="1" id="KW-0863">Zinc-finger</keyword>
<dbReference type="InterPro" id="IPR025836">
    <property type="entry name" value="Zn_knuckle_CX2CX4HX4C"/>
</dbReference>
<dbReference type="AlphaFoldDB" id="A0ABD0VLI1"/>
<organism evidence="3 4">
    <name type="scientific">Dendrobium thyrsiflorum</name>
    <name type="common">Pinecone-like raceme dendrobium</name>
    <name type="synonym">Orchid</name>
    <dbReference type="NCBI Taxonomy" id="117978"/>
    <lineage>
        <taxon>Eukaryota</taxon>
        <taxon>Viridiplantae</taxon>
        <taxon>Streptophyta</taxon>
        <taxon>Embryophyta</taxon>
        <taxon>Tracheophyta</taxon>
        <taxon>Spermatophyta</taxon>
        <taxon>Magnoliopsida</taxon>
        <taxon>Liliopsida</taxon>
        <taxon>Asparagales</taxon>
        <taxon>Orchidaceae</taxon>
        <taxon>Epidendroideae</taxon>
        <taxon>Malaxideae</taxon>
        <taxon>Dendrobiinae</taxon>
        <taxon>Dendrobium</taxon>
    </lineage>
</organism>
<dbReference type="Pfam" id="PF14392">
    <property type="entry name" value="zf-CCHC_4"/>
    <property type="match status" value="1"/>
</dbReference>
<evidence type="ECO:0000313" key="4">
    <source>
        <dbReference type="Proteomes" id="UP001552299"/>
    </source>
</evidence>
<dbReference type="InterPro" id="IPR040256">
    <property type="entry name" value="At4g02000-like"/>
</dbReference>
<dbReference type="InterPro" id="IPR001878">
    <property type="entry name" value="Znf_CCHC"/>
</dbReference>
<keyword evidence="1" id="KW-0862">Zinc</keyword>
<reference evidence="3 4" key="1">
    <citation type="journal article" date="2024" name="Plant Biotechnol. J.">
        <title>Dendrobium thyrsiflorum genome and its molecular insights into genes involved in important horticultural traits.</title>
        <authorList>
            <person name="Chen B."/>
            <person name="Wang J.Y."/>
            <person name="Zheng P.J."/>
            <person name="Li K.L."/>
            <person name="Liang Y.M."/>
            <person name="Chen X.F."/>
            <person name="Zhang C."/>
            <person name="Zhao X."/>
            <person name="He X."/>
            <person name="Zhang G.Q."/>
            <person name="Liu Z.J."/>
            <person name="Xu Q."/>
        </authorList>
    </citation>
    <scope>NUCLEOTIDE SEQUENCE [LARGE SCALE GENOMIC DNA]</scope>
    <source>
        <strain evidence="3">GZMU011</strain>
    </source>
</reference>
<evidence type="ECO:0000313" key="3">
    <source>
        <dbReference type="EMBL" id="KAL0925463.1"/>
    </source>
</evidence>
<evidence type="ECO:0000256" key="1">
    <source>
        <dbReference type="PROSITE-ProRule" id="PRU00047"/>
    </source>
</evidence>
<evidence type="ECO:0000259" key="2">
    <source>
        <dbReference type="PROSITE" id="PS50158"/>
    </source>
</evidence>
<sequence length="738" mass="82049">MDGNANGFRMKEVCPGKGKGLMIESFGALKMKKEILRHLHASNVADDLENVEIAKATGGFNAWKKLPNIRVQNSEVNLDMTEDGVAVKLQLDNEIKNINRLRNSIVVKVFGNSISYSVISIELRRQWSHLGAFHPTNLGCSRVDNQCKLIAQDNGKTVDNSVLDCTSNVIQSIGGGIDKPSTGVANGDEMEANGYGPWIHVNYGRRKSYAFNKSKSFAGSVRNGMKFKVASKGVSGGISNVNAILERSVEDSKPKEVSELKEASVLSGALEDQSVVRDLDADTVALDGVIVANDDETKVKIPKHDEKIDEAGSRDNIGIADTNGVVGGGNVEAIASSVPKNLKENAKEREFLCAGGNKLSSKSAHHKKNLKKELNSFSPIKDSLTERKMEVLEDWGMAFEVNAKFWMVVIGSSMDVILGLHRLWSLCEVTAFVSEVQGFLVVCVKVMEVESIRIYGAVKFWVFLFAEESLLHLIVISLVSRKAVKLDESCEIINAKRLEYSVVTKVFGKELPPIVVAWELRRQWAKFGQFHFTILGKGWYMCSFKCLEALEEVLSGGPWFVNHHIVGMERWSIDFSPTSMKGLTSPIWIRMPHLPLQCCDEDNVALIASMIGVPLLLDGNMFHWGKREFARVCVRMELDKPLPLGVWVDGIAGRFFQKVEYERISTFCFECGMVGHDKSDCFKDKIVESNQVEDMGGLGATAQIDHMEVHESYGPWILVKHNKNKRVLLSRNDKFRSN</sequence>
<dbReference type="Proteomes" id="UP001552299">
    <property type="component" value="Unassembled WGS sequence"/>
</dbReference>
<dbReference type="Pfam" id="PF14111">
    <property type="entry name" value="DUF4283"/>
    <property type="match status" value="1"/>
</dbReference>
<proteinExistence type="predicted"/>
<dbReference type="PROSITE" id="PS50158">
    <property type="entry name" value="ZF_CCHC"/>
    <property type="match status" value="1"/>
</dbReference>
<feature type="domain" description="CCHC-type" evidence="2">
    <location>
        <begin position="668"/>
        <end position="681"/>
    </location>
</feature>
<keyword evidence="4" id="KW-1185">Reference proteome</keyword>
<dbReference type="PANTHER" id="PTHR31286">
    <property type="entry name" value="GLYCINE-RICH CELL WALL STRUCTURAL PROTEIN 1.8-LIKE"/>
    <property type="match status" value="1"/>
</dbReference>
<protein>
    <recommendedName>
        <fullName evidence="2">CCHC-type domain-containing protein</fullName>
    </recommendedName>
</protein>
<gene>
    <name evidence="3" type="ORF">M5K25_003795</name>
</gene>